<comment type="caution">
    <text evidence="1">The sequence shown here is derived from an EMBL/GenBank/DDBJ whole genome shotgun (WGS) entry which is preliminary data.</text>
</comment>
<dbReference type="EMBL" id="JBHULE010000008">
    <property type="protein sequence ID" value="MFD2562355.1"/>
    <property type="molecule type" value="Genomic_DNA"/>
</dbReference>
<dbReference type="Proteomes" id="UP001597319">
    <property type="component" value="Unassembled WGS sequence"/>
</dbReference>
<accession>A0ABW5LC47</accession>
<proteinExistence type="predicted"/>
<reference evidence="2" key="1">
    <citation type="journal article" date="2019" name="Int. J. Syst. Evol. Microbiol.">
        <title>The Global Catalogue of Microorganisms (GCM) 10K type strain sequencing project: providing services to taxonomists for standard genome sequencing and annotation.</title>
        <authorList>
            <consortium name="The Broad Institute Genomics Platform"/>
            <consortium name="The Broad Institute Genome Sequencing Center for Infectious Disease"/>
            <person name="Wu L."/>
            <person name="Ma J."/>
        </authorList>
    </citation>
    <scope>NUCLEOTIDE SEQUENCE [LARGE SCALE GENOMIC DNA]</scope>
    <source>
        <strain evidence="2">KCTC 52274</strain>
    </source>
</reference>
<keyword evidence="2" id="KW-1185">Reference proteome</keyword>
<organism evidence="1 2">
    <name type="scientific">Aquimarina rubra</name>
    <dbReference type="NCBI Taxonomy" id="1920033"/>
    <lineage>
        <taxon>Bacteria</taxon>
        <taxon>Pseudomonadati</taxon>
        <taxon>Bacteroidota</taxon>
        <taxon>Flavobacteriia</taxon>
        <taxon>Flavobacteriales</taxon>
        <taxon>Flavobacteriaceae</taxon>
        <taxon>Aquimarina</taxon>
    </lineage>
</organism>
<evidence type="ECO:0000313" key="2">
    <source>
        <dbReference type="Proteomes" id="UP001597319"/>
    </source>
</evidence>
<gene>
    <name evidence="1" type="ORF">ACFSR1_06700</name>
</gene>
<dbReference type="RefSeq" id="WP_378290874.1">
    <property type="nucleotide sequence ID" value="NZ_JBHULE010000008.1"/>
</dbReference>
<protein>
    <recommendedName>
        <fullName evidence="3">DUF4403 family protein</fullName>
    </recommendedName>
</protein>
<name>A0ABW5LC47_9FLAO</name>
<sequence>MGKTTINRWITCTFLLCTTLIMGQKPEIQVSFDIATDNLFFEIFESDIDEIKTKALPILMDGLNEYIGFASFLKESAPNKLTITLKNKNVGSTGFNEEYWLFFELKDIENSVFSHEWQFLDYEEFDAYQSSTTMMLEKLQEDWKSYLNKSYNQELVSILFDKISITIPDSNHYYIDDTSGIKEAILPFKKEMLMMDPIDSEFKVIVNGKTNSGVATVSKHEEAQFSGTVQENMTGIPLPLMGCLRIQLKELPVMELLNGEIFITKYRRKVYTTIATSSDFFESNIE</sequence>
<evidence type="ECO:0000313" key="1">
    <source>
        <dbReference type="EMBL" id="MFD2562355.1"/>
    </source>
</evidence>
<evidence type="ECO:0008006" key="3">
    <source>
        <dbReference type="Google" id="ProtNLM"/>
    </source>
</evidence>